<sequence>MKPLKYPFTFEEWLKHPSTKPKLKWIQKVCIKIESEKKNGKQLTLNL</sequence>
<dbReference type="Proteomes" id="UP000030329">
    <property type="component" value="Segment"/>
</dbReference>
<reference evidence="1 2" key="1">
    <citation type="journal article" date="2015" name="Front. Microbiol.">
        <title>The use of phage FCL-2 as an alternative to chemotherapy against columnaris disease in aquaculture.</title>
        <authorList>
            <person name="Laanto E."/>
            <person name="Bamford J.K."/>
            <person name="Ravantti J.J."/>
            <person name="Sundberg L.R."/>
        </authorList>
    </citation>
    <scope>NUCLEOTIDE SEQUENCE [LARGE SCALE GENOMIC DNA]</scope>
</reference>
<organism evidence="1 2">
    <name type="scientific">Flavobacterium phage FCL-2</name>
    <dbReference type="NCBI Taxonomy" id="908819"/>
    <lineage>
        <taxon>Viruses</taxon>
        <taxon>Duplodnaviria</taxon>
        <taxon>Heunggongvirae</taxon>
        <taxon>Uroviricota</taxon>
        <taxon>Caudoviricetes</taxon>
        <taxon>Ficleduovirus</taxon>
        <taxon>Ficleduovirus FCL2</taxon>
    </lineage>
</organism>
<accession>A0A0A0YNK1</accession>
<evidence type="ECO:0000313" key="1">
    <source>
        <dbReference type="EMBL" id="AIX11845.1"/>
    </source>
</evidence>
<evidence type="ECO:0000313" key="2">
    <source>
        <dbReference type="Proteomes" id="UP000030329"/>
    </source>
</evidence>
<proteinExistence type="predicted"/>
<dbReference type="RefSeq" id="YP_009140491.1">
    <property type="nucleotide sequence ID" value="NC_027125.1"/>
</dbReference>
<keyword evidence="2" id="KW-1185">Reference proteome</keyword>
<name>A0A0A0YNK1_9CAUD</name>
<protein>
    <submittedName>
        <fullName evidence="1">Uncharacterized protein</fullName>
    </submittedName>
</protein>
<dbReference type="EMBL" id="KM873719">
    <property type="protein sequence ID" value="AIX11845.1"/>
    <property type="molecule type" value="Genomic_DNA"/>
</dbReference>
<dbReference type="KEGG" id="vg:24405131"/>
<dbReference type="GeneID" id="24405131"/>